<keyword evidence="9" id="KW-1185">Reference proteome</keyword>
<comment type="caution">
    <text evidence="8">The sequence shown here is derived from an EMBL/GenBank/DDBJ whole genome shotgun (WGS) entry which is preliminary data.</text>
</comment>
<dbReference type="CDD" id="cd02440">
    <property type="entry name" value="AdoMet_MTases"/>
    <property type="match status" value="1"/>
</dbReference>
<proteinExistence type="inferred from homology"/>
<keyword evidence="2 6" id="KW-0489">Methyltransferase</keyword>
<accession>A0ABT0BZV6</accession>
<comment type="subcellular location">
    <subcellularLocation>
        <location evidence="6">Cytoplasm</location>
    </subcellularLocation>
</comment>
<dbReference type="InterPro" id="IPR029063">
    <property type="entry name" value="SAM-dependent_MTases_sf"/>
</dbReference>
<dbReference type="RefSeq" id="WP_243324161.1">
    <property type="nucleotide sequence ID" value="NZ_JAKZMM010000013.1"/>
</dbReference>
<evidence type="ECO:0000256" key="5">
    <source>
        <dbReference type="ARBA" id="ARBA00022694"/>
    </source>
</evidence>
<dbReference type="GO" id="GO:0032259">
    <property type="term" value="P:methylation"/>
    <property type="evidence" value="ECO:0007669"/>
    <property type="project" value="UniProtKB-KW"/>
</dbReference>
<dbReference type="PANTHER" id="PTHR47739:SF1">
    <property type="entry name" value="TRNA1(VAL) (ADENINE(37)-N6)-METHYLTRANSFERASE"/>
    <property type="match status" value="1"/>
</dbReference>
<dbReference type="PROSITE" id="PS00092">
    <property type="entry name" value="N6_MTASE"/>
    <property type="match status" value="1"/>
</dbReference>
<dbReference type="HAMAP" id="MF_01872">
    <property type="entry name" value="tRNA_methyltr_YfiC"/>
    <property type="match status" value="1"/>
</dbReference>
<dbReference type="EMBL" id="JAKZMM010000013">
    <property type="protein sequence ID" value="MCJ2380303.1"/>
    <property type="molecule type" value="Genomic_DNA"/>
</dbReference>
<evidence type="ECO:0000313" key="9">
    <source>
        <dbReference type="Proteomes" id="UP001165444"/>
    </source>
</evidence>
<organism evidence="8 9">
    <name type="scientific">Parabacteroides faecalis</name>
    <dbReference type="NCBI Taxonomy" id="2924040"/>
    <lineage>
        <taxon>Bacteria</taxon>
        <taxon>Pseudomonadati</taxon>
        <taxon>Bacteroidota</taxon>
        <taxon>Bacteroidia</taxon>
        <taxon>Bacteroidales</taxon>
        <taxon>Tannerellaceae</taxon>
        <taxon>Parabacteroides</taxon>
    </lineage>
</organism>
<evidence type="ECO:0000256" key="6">
    <source>
        <dbReference type="HAMAP-Rule" id="MF_01872"/>
    </source>
</evidence>
<dbReference type="Pfam" id="PF05175">
    <property type="entry name" value="MTS"/>
    <property type="match status" value="1"/>
</dbReference>
<keyword evidence="5 6" id="KW-0819">tRNA processing</keyword>
<comment type="similarity">
    <text evidence="6">Belongs to the methyltransferase superfamily. tRNA (adenine-N(6)-)-methyltransferase family.</text>
</comment>
<keyword evidence="4 6" id="KW-0949">S-adenosyl-L-methionine</keyword>
<evidence type="ECO:0000256" key="4">
    <source>
        <dbReference type="ARBA" id="ARBA00022691"/>
    </source>
</evidence>
<gene>
    <name evidence="8" type="ORF">MUN53_06715</name>
</gene>
<sequence length="239" mass="27159">MANPYFQFKQFTVWHDKCAMKVGTDGVLLGAWCCVENITRILDVGCGTGLISLMLAQRCQAEIDAVDIDEAACIQARENADRSPFGDRLQIFHRPFANFVNESAGIRQYDCIVSNPPYFIDSLKCPDKQRNQARHTDTLTLEELIEGSRQLLAPQGKLCLILPFDQREILLPIIYKESLFLHKETAVLPTPTSRPKRLLVEISDTPVTEVQADTLTIEKERHVYTDDFIALAKDYYLHL</sequence>
<comment type="function">
    <text evidence="6">Specifically methylates the adenine in position 37 of tRNA(1)(Val) (anticodon cmo5UAC).</text>
</comment>
<evidence type="ECO:0000256" key="1">
    <source>
        <dbReference type="ARBA" id="ARBA00022490"/>
    </source>
</evidence>
<evidence type="ECO:0000259" key="7">
    <source>
        <dbReference type="Pfam" id="PF05175"/>
    </source>
</evidence>
<dbReference type="InterPro" id="IPR050210">
    <property type="entry name" value="tRNA_Adenine-N(6)_MTase"/>
</dbReference>
<dbReference type="SUPFAM" id="SSF53335">
    <property type="entry name" value="S-adenosyl-L-methionine-dependent methyltransferases"/>
    <property type="match status" value="1"/>
</dbReference>
<dbReference type="PANTHER" id="PTHR47739">
    <property type="entry name" value="TRNA1(VAL) (ADENINE(37)-N6)-METHYLTRANSFERASE"/>
    <property type="match status" value="1"/>
</dbReference>
<reference evidence="8 9" key="1">
    <citation type="submission" date="2022-03" db="EMBL/GenBank/DDBJ databases">
        <title>Parabacteroides sp. nov. isolated from swine feces.</title>
        <authorList>
            <person name="Bak J.E."/>
        </authorList>
    </citation>
    <scope>NUCLEOTIDE SEQUENCE [LARGE SCALE GENOMIC DNA]</scope>
    <source>
        <strain evidence="8 9">AGMB00274</strain>
    </source>
</reference>
<protein>
    <recommendedName>
        <fullName evidence="6">tRNA1(Val) (adenine(37)-N6)-methyltransferase</fullName>
        <ecNumber evidence="6">2.1.1.223</ecNumber>
    </recommendedName>
    <alternativeName>
        <fullName evidence="6">tRNA m6A37 methyltransferase</fullName>
    </alternativeName>
</protein>
<feature type="domain" description="Methyltransferase small" evidence="7">
    <location>
        <begin position="39"/>
        <end position="161"/>
    </location>
</feature>
<dbReference type="EC" id="2.1.1.223" evidence="6"/>
<name>A0ABT0BZV6_9BACT</name>
<evidence type="ECO:0000256" key="2">
    <source>
        <dbReference type="ARBA" id="ARBA00022603"/>
    </source>
</evidence>
<dbReference type="GO" id="GO:0008168">
    <property type="term" value="F:methyltransferase activity"/>
    <property type="evidence" value="ECO:0007669"/>
    <property type="project" value="UniProtKB-KW"/>
</dbReference>
<dbReference type="InterPro" id="IPR002052">
    <property type="entry name" value="DNA_methylase_N6_adenine_CS"/>
</dbReference>
<evidence type="ECO:0000313" key="8">
    <source>
        <dbReference type="EMBL" id="MCJ2380303.1"/>
    </source>
</evidence>
<dbReference type="InterPro" id="IPR022882">
    <property type="entry name" value="tRNA_adenine-N6_MeTrfase"/>
</dbReference>
<dbReference type="InterPro" id="IPR007848">
    <property type="entry name" value="Small_mtfrase_dom"/>
</dbReference>
<dbReference type="Gene3D" id="3.40.50.150">
    <property type="entry name" value="Vaccinia Virus protein VP39"/>
    <property type="match status" value="1"/>
</dbReference>
<evidence type="ECO:0000256" key="3">
    <source>
        <dbReference type="ARBA" id="ARBA00022679"/>
    </source>
</evidence>
<dbReference type="PRINTS" id="PR00507">
    <property type="entry name" value="N12N6MTFRASE"/>
</dbReference>
<comment type="catalytic activity">
    <reaction evidence="6">
        <text>adenosine(37) in tRNA1(Val) + S-adenosyl-L-methionine = N(6)-methyladenosine(37) in tRNA1(Val) + S-adenosyl-L-homocysteine + H(+)</text>
        <dbReference type="Rhea" id="RHEA:43160"/>
        <dbReference type="Rhea" id="RHEA-COMP:10369"/>
        <dbReference type="Rhea" id="RHEA-COMP:10370"/>
        <dbReference type="ChEBI" id="CHEBI:15378"/>
        <dbReference type="ChEBI" id="CHEBI:57856"/>
        <dbReference type="ChEBI" id="CHEBI:59789"/>
        <dbReference type="ChEBI" id="CHEBI:74411"/>
        <dbReference type="ChEBI" id="CHEBI:74449"/>
        <dbReference type="EC" id="2.1.1.223"/>
    </reaction>
</comment>
<dbReference type="Proteomes" id="UP001165444">
    <property type="component" value="Unassembled WGS sequence"/>
</dbReference>
<keyword evidence="1 6" id="KW-0963">Cytoplasm</keyword>
<keyword evidence="3 6" id="KW-0808">Transferase</keyword>